<keyword evidence="12" id="KW-0862">Zinc</keyword>
<dbReference type="Proteomes" id="UP001181693">
    <property type="component" value="Unassembled WGS sequence"/>
</dbReference>
<keyword evidence="7" id="KW-0879">Wnt signaling pathway</keyword>
<evidence type="ECO:0000256" key="11">
    <source>
        <dbReference type="ARBA" id="ARBA00022786"/>
    </source>
</evidence>
<reference evidence="22" key="1">
    <citation type="thesis" date="2020" institute="ProQuest LLC" country="789 East Eisenhower Parkway, Ann Arbor, MI, USA">
        <title>Comparative Genomics and Chromosome Evolution.</title>
        <authorList>
            <person name="Mudd A.B."/>
        </authorList>
    </citation>
    <scope>NUCLEOTIDE SEQUENCE</scope>
    <source>
        <strain evidence="22">1538</strain>
        <tissue evidence="22">Blood</tissue>
    </source>
</reference>
<dbReference type="GO" id="GO:0008270">
    <property type="term" value="F:zinc ion binding"/>
    <property type="evidence" value="ECO:0007669"/>
    <property type="project" value="UniProtKB-KW"/>
</dbReference>
<dbReference type="PANTHER" id="PTHR46968">
    <property type="entry name" value="E3 UBIQUITIN-PROTEIN LIGASE RNF138"/>
    <property type="match status" value="1"/>
</dbReference>
<evidence type="ECO:0000256" key="15">
    <source>
        <dbReference type="ARBA" id="ARBA00023204"/>
    </source>
</evidence>
<keyword evidence="6" id="KW-0808">Transferase</keyword>
<keyword evidence="13" id="KW-0832">Ubl conjugation</keyword>
<evidence type="ECO:0000259" key="21">
    <source>
        <dbReference type="PROSITE" id="PS51803"/>
    </source>
</evidence>
<comment type="subcellular location">
    <subcellularLocation>
        <location evidence="2">Chromosome</location>
    </subcellularLocation>
</comment>
<dbReference type="GO" id="GO:0061630">
    <property type="term" value="F:ubiquitin protein ligase activity"/>
    <property type="evidence" value="ECO:0007669"/>
    <property type="project" value="UniProtKB-EC"/>
</dbReference>
<keyword evidence="8" id="KW-0479">Metal-binding</keyword>
<dbReference type="PANTHER" id="PTHR46968:SF2">
    <property type="entry name" value="E3 UBIQUITIN-PROTEIN LIGASE RNF138"/>
    <property type="match status" value="1"/>
</dbReference>
<evidence type="ECO:0000256" key="12">
    <source>
        <dbReference type="ARBA" id="ARBA00022833"/>
    </source>
</evidence>
<evidence type="ECO:0000256" key="8">
    <source>
        <dbReference type="ARBA" id="ARBA00022723"/>
    </source>
</evidence>
<evidence type="ECO:0000256" key="1">
    <source>
        <dbReference type="ARBA" id="ARBA00000900"/>
    </source>
</evidence>
<sequence>MAEASASSSSDEGDFSCPVCQEIFQTPVRTQNCQHVFCRKCFLSAVKASGAYCPLCRGALCKGERSTPTRASDIELEMRTKSAGCMYCGKQVKLSYMRLHYKSCKSYQEEYGLIPKEPKVESTCATNLPDRTYTCPLCPQQDLNRQALLDHCIFMHYFEDGEAVCPICSSLPWGNSDQVTPNIVAHLNARHQFSYEDFMNVHLDEDAQYQAAIEKSCQNFA</sequence>
<dbReference type="InterPro" id="IPR008598">
    <property type="entry name" value="Di19_Zn-bd"/>
</dbReference>
<dbReference type="PROSITE" id="PS50089">
    <property type="entry name" value="ZF_RING_2"/>
    <property type="match status" value="1"/>
</dbReference>
<dbReference type="CDD" id="cd16544">
    <property type="entry name" value="RING-HC_RNF138"/>
    <property type="match status" value="1"/>
</dbReference>
<dbReference type="Pfam" id="PF18574">
    <property type="entry name" value="zf_C2HC_14"/>
    <property type="match status" value="1"/>
</dbReference>
<evidence type="ECO:0000256" key="4">
    <source>
        <dbReference type="ARBA" id="ARBA00012483"/>
    </source>
</evidence>
<evidence type="ECO:0000256" key="13">
    <source>
        <dbReference type="ARBA" id="ARBA00022843"/>
    </source>
</evidence>
<evidence type="ECO:0000256" key="2">
    <source>
        <dbReference type="ARBA" id="ARBA00004286"/>
    </source>
</evidence>
<dbReference type="SUPFAM" id="SSF57850">
    <property type="entry name" value="RING/U-box"/>
    <property type="match status" value="1"/>
</dbReference>
<feature type="domain" description="C2HC RNF-type" evidence="21">
    <location>
        <begin position="85"/>
        <end position="104"/>
    </location>
</feature>
<dbReference type="GO" id="GO:0003697">
    <property type="term" value="F:single-stranded DNA binding"/>
    <property type="evidence" value="ECO:0007669"/>
    <property type="project" value="TreeGrafter"/>
</dbReference>
<dbReference type="PROSITE" id="PS51803">
    <property type="entry name" value="ZF_C2HC_RNF"/>
    <property type="match status" value="1"/>
</dbReference>
<comment type="catalytic activity">
    <reaction evidence="1">
        <text>S-ubiquitinyl-[E2 ubiquitin-conjugating enzyme]-L-cysteine + [acceptor protein]-L-lysine = [E2 ubiquitin-conjugating enzyme]-L-cysteine + N(6)-ubiquitinyl-[acceptor protein]-L-lysine.</text>
        <dbReference type="EC" id="2.3.2.27"/>
    </reaction>
</comment>
<evidence type="ECO:0000256" key="10">
    <source>
        <dbReference type="ARBA" id="ARBA00022771"/>
    </source>
</evidence>
<keyword evidence="9" id="KW-0227">DNA damage</keyword>
<evidence type="ECO:0000256" key="18">
    <source>
        <dbReference type="ARBA" id="ARBA00041652"/>
    </source>
</evidence>
<evidence type="ECO:0000256" key="17">
    <source>
        <dbReference type="ARBA" id="ARBA00041476"/>
    </source>
</evidence>
<proteinExistence type="predicted"/>
<dbReference type="InterPro" id="IPR001841">
    <property type="entry name" value="Znf_RING"/>
</dbReference>
<accession>A0AAV3A0B2</accession>
<dbReference type="SMART" id="SM00184">
    <property type="entry name" value="RING"/>
    <property type="match status" value="1"/>
</dbReference>
<evidence type="ECO:0000256" key="5">
    <source>
        <dbReference type="ARBA" id="ARBA00022454"/>
    </source>
</evidence>
<dbReference type="InterPro" id="IPR052498">
    <property type="entry name" value="E3_ubiq-protein_ligase_RNF138"/>
</dbReference>
<feature type="domain" description="RING-type" evidence="20">
    <location>
        <begin position="17"/>
        <end position="57"/>
    </location>
</feature>
<dbReference type="Gene3D" id="3.30.40.10">
    <property type="entry name" value="Zinc/RING finger domain, C3HC4 (zinc finger)"/>
    <property type="match status" value="1"/>
</dbReference>
<dbReference type="GO" id="GO:0016055">
    <property type="term" value="P:Wnt signaling pathway"/>
    <property type="evidence" value="ECO:0007669"/>
    <property type="project" value="UniProtKB-KW"/>
</dbReference>
<evidence type="ECO:0000256" key="7">
    <source>
        <dbReference type="ARBA" id="ARBA00022687"/>
    </source>
</evidence>
<evidence type="ECO:0000313" key="22">
    <source>
        <dbReference type="EMBL" id="DBA24331.1"/>
    </source>
</evidence>
<evidence type="ECO:0000256" key="3">
    <source>
        <dbReference type="ARBA" id="ARBA00004906"/>
    </source>
</evidence>
<dbReference type="GO" id="GO:0000724">
    <property type="term" value="P:double-strand break repair via homologous recombination"/>
    <property type="evidence" value="ECO:0007669"/>
    <property type="project" value="TreeGrafter"/>
</dbReference>
<dbReference type="InterPro" id="IPR013083">
    <property type="entry name" value="Znf_RING/FYVE/PHD"/>
</dbReference>
<evidence type="ECO:0000259" key="20">
    <source>
        <dbReference type="PROSITE" id="PS50089"/>
    </source>
</evidence>
<dbReference type="GO" id="GO:0035861">
    <property type="term" value="C:site of double-strand break"/>
    <property type="evidence" value="ECO:0007669"/>
    <property type="project" value="TreeGrafter"/>
</dbReference>
<name>A0AAV3A0B2_PYXAD</name>
<keyword evidence="14" id="KW-0238">DNA-binding</keyword>
<dbReference type="Pfam" id="PF05605">
    <property type="entry name" value="zf-Di19"/>
    <property type="match status" value="1"/>
</dbReference>
<evidence type="ECO:0000256" key="6">
    <source>
        <dbReference type="ARBA" id="ARBA00022679"/>
    </source>
</evidence>
<keyword evidence="5" id="KW-0158">Chromosome</keyword>
<evidence type="ECO:0000256" key="14">
    <source>
        <dbReference type="ARBA" id="ARBA00023125"/>
    </source>
</evidence>
<dbReference type="EC" id="2.3.2.27" evidence="4"/>
<dbReference type="FunFam" id="3.30.40.10:FF:000267">
    <property type="entry name" value="E3 ubiquitin-protein ligase RNF138 isoform X1"/>
    <property type="match status" value="1"/>
</dbReference>
<dbReference type="EMBL" id="DYDO01000005">
    <property type="protein sequence ID" value="DBA24331.1"/>
    <property type="molecule type" value="Genomic_DNA"/>
</dbReference>
<dbReference type="InterPro" id="IPR034734">
    <property type="entry name" value="ZF_C2HC_RNF"/>
</dbReference>
<organism evidence="22 23">
    <name type="scientific">Pyxicephalus adspersus</name>
    <name type="common">African bullfrog</name>
    <dbReference type="NCBI Taxonomy" id="30357"/>
    <lineage>
        <taxon>Eukaryota</taxon>
        <taxon>Metazoa</taxon>
        <taxon>Chordata</taxon>
        <taxon>Craniata</taxon>
        <taxon>Vertebrata</taxon>
        <taxon>Euteleostomi</taxon>
        <taxon>Amphibia</taxon>
        <taxon>Batrachia</taxon>
        <taxon>Anura</taxon>
        <taxon>Neobatrachia</taxon>
        <taxon>Ranoidea</taxon>
        <taxon>Pyxicephalidae</taxon>
        <taxon>Pyxicephalinae</taxon>
        <taxon>Pyxicephalus</taxon>
    </lineage>
</organism>
<keyword evidence="15" id="KW-0234">DNA repair</keyword>
<comment type="pathway">
    <text evidence="3">Protein modification; protein ubiquitination.</text>
</comment>
<keyword evidence="23" id="KW-1185">Reference proteome</keyword>
<evidence type="ECO:0000256" key="19">
    <source>
        <dbReference type="PROSITE-ProRule" id="PRU00175"/>
    </source>
</evidence>
<protein>
    <recommendedName>
        <fullName evidence="16">E3 ubiquitin-protein ligase RNF138</fullName>
        <ecNumber evidence="4">2.3.2.27</ecNumber>
    </recommendedName>
    <alternativeName>
        <fullName evidence="18">RING finger protein 138</fullName>
    </alternativeName>
    <alternativeName>
        <fullName evidence="17">RING-type E3 ubiquitin transferase RNF138</fullName>
    </alternativeName>
</protein>
<dbReference type="GO" id="GO:0010792">
    <property type="term" value="P:DNA double-strand break processing involved in repair via single-strand annealing"/>
    <property type="evidence" value="ECO:0007669"/>
    <property type="project" value="TreeGrafter"/>
</dbReference>
<evidence type="ECO:0000313" key="23">
    <source>
        <dbReference type="Proteomes" id="UP001181693"/>
    </source>
</evidence>
<dbReference type="Pfam" id="PF13923">
    <property type="entry name" value="zf-C3HC4_2"/>
    <property type="match status" value="1"/>
</dbReference>
<keyword evidence="10 19" id="KW-0863">Zinc-finger</keyword>
<comment type="caution">
    <text evidence="22">The sequence shown here is derived from an EMBL/GenBank/DDBJ whole genome shotgun (WGS) entry which is preliminary data.</text>
</comment>
<dbReference type="AlphaFoldDB" id="A0AAV3A0B2"/>
<keyword evidence="11" id="KW-0833">Ubl conjugation pathway</keyword>
<gene>
    <name evidence="22" type="ORF">GDO54_012004</name>
</gene>
<evidence type="ECO:0000256" key="9">
    <source>
        <dbReference type="ARBA" id="ARBA00022763"/>
    </source>
</evidence>
<evidence type="ECO:0000256" key="16">
    <source>
        <dbReference type="ARBA" id="ARBA00039332"/>
    </source>
</evidence>
<dbReference type="GO" id="GO:0005634">
    <property type="term" value="C:nucleus"/>
    <property type="evidence" value="ECO:0007669"/>
    <property type="project" value="TreeGrafter"/>
</dbReference>